<organism evidence="6 7">
    <name type="scientific">Hohenbuehelia grisea</name>
    <dbReference type="NCBI Taxonomy" id="104357"/>
    <lineage>
        <taxon>Eukaryota</taxon>
        <taxon>Fungi</taxon>
        <taxon>Dikarya</taxon>
        <taxon>Basidiomycota</taxon>
        <taxon>Agaricomycotina</taxon>
        <taxon>Agaricomycetes</taxon>
        <taxon>Agaricomycetidae</taxon>
        <taxon>Agaricales</taxon>
        <taxon>Pleurotineae</taxon>
        <taxon>Pleurotaceae</taxon>
        <taxon>Hohenbuehelia</taxon>
    </lineage>
</organism>
<dbReference type="EMBL" id="JASNQZ010000011">
    <property type="protein sequence ID" value="KAL0951471.1"/>
    <property type="molecule type" value="Genomic_DNA"/>
</dbReference>
<evidence type="ECO:0000313" key="6">
    <source>
        <dbReference type="EMBL" id="KAL0951471.1"/>
    </source>
</evidence>
<evidence type="ECO:0000256" key="2">
    <source>
        <dbReference type="ARBA" id="ARBA00009199"/>
    </source>
</evidence>
<evidence type="ECO:0000256" key="4">
    <source>
        <dbReference type="ARBA" id="ARBA00022801"/>
    </source>
</evidence>
<dbReference type="PANTHER" id="PTHR46072">
    <property type="entry name" value="AMIDASE-RELATED-RELATED"/>
    <property type="match status" value="1"/>
</dbReference>
<feature type="domain" description="Amidase" evidence="5">
    <location>
        <begin position="74"/>
        <end position="352"/>
    </location>
</feature>
<gene>
    <name evidence="6" type="ORF">HGRIS_008159</name>
</gene>
<comment type="catalytic activity">
    <reaction evidence="1">
        <text>a monocarboxylic acid amide + H2O = a monocarboxylate + NH4(+)</text>
        <dbReference type="Rhea" id="RHEA:12020"/>
        <dbReference type="ChEBI" id="CHEBI:15377"/>
        <dbReference type="ChEBI" id="CHEBI:28938"/>
        <dbReference type="ChEBI" id="CHEBI:35757"/>
        <dbReference type="ChEBI" id="CHEBI:83628"/>
        <dbReference type="EC" id="3.5.1.4"/>
    </reaction>
</comment>
<accession>A0ABR3J7I4</accession>
<keyword evidence="4" id="KW-0378">Hydrolase</keyword>
<dbReference type="InterPro" id="IPR020556">
    <property type="entry name" value="Amidase_CS"/>
</dbReference>
<reference evidence="7" key="1">
    <citation type="submission" date="2024-06" db="EMBL/GenBank/DDBJ databases">
        <title>Multi-omics analyses provide insights into the biosynthesis of the anticancer antibiotic pleurotin in Hohenbuehelia grisea.</title>
        <authorList>
            <person name="Weaver J.A."/>
            <person name="Alberti F."/>
        </authorList>
    </citation>
    <scope>NUCLEOTIDE SEQUENCE [LARGE SCALE GENOMIC DNA]</scope>
    <source>
        <strain evidence="7">T-177</strain>
    </source>
</reference>
<dbReference type="InterPro" id="IPR036928">
    <property type="entry name" value="AS_sf"/>
</dbReference>
<evidence type="ECO:0000259" key="5">
    <source>
        <dbReference type="Pfam" id="PF01425"/>
    </source>
</evidence>
<evidence type="ECO:0000313" key="7">
    <source>
        <dbReference type="Proteomes" id="UP001556367"/>
    </source>
</evidence>
<proteinExistence type="inferred from homology"/>
<evidence type="ECO:0000256" key="1">
    <source>
        <dbReference type="ARBA" id="ARBA00001311"/>
    </source>
</evidence>
<dbReference type="Gene3D" id="3.90.1300.10">
    <property type="entry name" value="Amidase signature (AS) domain"/>
    <property type="match status" value="1"/>
</dbReference>
<sequence>MAPSWQAIASEKKEKQQASIPKDWIIAAPGPDVLDVTSLPESCGLLNAKELEITGSNVEDLLPKLASGEWSSVEVTTAFYKRAIVAQQAVNCLTEIFIEKALARASELDEHLKKTGKVVGPLHGLPISLKDQINIQGLESTMGYISWIGIFAEQNAVLVDALLAAGAVPFVKTNIPQTLMWPETFNHIYGRTSNPFNRKLTSGGSSGGEGALIAMRGSPLGVGSDVGGSVRIPSAFNGIYGLRPSCGRVPYAGCVNSLEGQDAVLSVLGPLSQSISGIKLFMQAVIAQQPWLNDPLVVRKRWSEEEYKLVDHGSGQQLCFGILWNDGVTIPHPPITRGLEITKKALLAAGHKG</sequence>
<dbReference type="Pfam" id="PF01425">
    <property type="entry name" value="Amidase"/>
    <property type="match status" value="1"/>
</dbReference>
<protein>
    <recommendedName>
        <fullName evidence="3">amidase</fullName>
        <ecNumber evidence="3">3.5.1.4</ecNumber>
    </recommendedName>
</protein>
<dbReference type="Proteomes" id="UP001556367">
    <property type="component" value="Unassembled WGS sequence"/>
</dbReference>
<comment type="similarity">
    <text evidence="2">Belongs to the amidase family.</text>
</comment>
<dbReference type="PROSITE" id="PS00571">
    <property type="entry name" value="AMIDASES"/>
    <property type="match status" value="1"/>
</dbReference>
<keyword evidence="7" id="KW-1185">Reference proteome</keyword>
<dbReference type="PANTHER" id="PTHR46072:SF2">
    <property type="entry name" value="AMIDASE (EUROFUNG)"/>
    <property type="match status" value="1"/>
</dbReference>
<evidence type="ECO:0000256" key="3">
    <source>
        <dbReference type="ARBA" id="ARBA00012922"/>
    </source>
</evidence>
<name>A0ABR3J7I4_9AGAR</name>
<dbReference type="EC" id="3.5.1.4" evidence="3"/>
<comment type="caution">
    <text evidence="6">The sequence shown here is derived from an EMBL/GenBank/DDBJ whole genome shotgun (WGS) entry which is preliminary data.</text>
</comment>
<dbReference type="SUPFAM" id="SSF75304">
    <property type="entry name" value="Amidase signature (AS) enzymes"/>
    <property type="match status" value="1"/>
</dbReference>
<dbReference type="InterPro" id="IPR023631">
    <property type="entry name" value="Amidase_dom"/>
</dbReference>